<comment type="catalytic activity">
    <reaction evidence="13">
        <text>DNA(n) + a 2'-deoxyribonucleoside 5'-triphosphate = DNA(n+1) + diphosphate</text>
        <dbReference type="Rhea" id="RHEA:22508"/>
        <dbReference type="Rhea" id="RHEA-COMP:17339"/>
        <dbReference type="Rhea" id="RHEA-COMP:17340"/>
        <dbReference type="ChEBI" id="CHEBI:33019"/>
        <dbReference type="ChEBI" id="CHEBI:61560"/>
        <dbReference type="ChEBI" id="CHEBI:173112"/>
        <dbReference type="EC" id="2.7.7.7"/>
    </reaction>
</comment>
<dbReference type="GO" id="GO:0006261">
    <property type="term" value="P:DNA-templated DNA replication"/>
    <property type="evidence" value="ECO:0007669"/>
    <property type="project" value="TreeGrafter"/>
</dbReference>
<feature type="region of interest" description="Disordered" evidence="14">
    <location>
        <begin position="112"/>
        <end position="131"/>
    </location>
</feature>
<evidence type="ECO:0000256" key="1">
    <source>
        <dbReference type="ARBA" id="ARBA00006360"/>
    </source>
</evidence>
<dbReference type="GO" id="GO:0006281">
    <property type="term" value="P:DNA repair"/>
    <property type="evidence" value="ECO:0007669"/>
    <property type="project" value="TreeGrafter"/>
</dbReference>
<accession>A0A8T2S3U4</accession>
<dbReference type="SUPFAM" id="SSF52540">
    <property type="entry name" value="P-loop containing nucleoside triphosphate hydrolases"/>
    <property type="match status" value="1"/>
</dbReference>
<dbReference type="InterPro" id="IPR045085">
    <property type="entry name" value="HLD_clamp_pol_III_gamma_tau"/>
</dbReference>
<evidence type="ECO:0000256" key="3">
    <source>
        <dbReference type="ARBA" id="ARBA00022528"/>
    </source>
</evidence>
<keyword evidence="17" id="KW-1185">Reference proteome</keyword>
<dbReference type="GO" id="GO:0005524">
    <property type="term" value="F:ATP binding"/>
    <property type="evidence" value="ECO:0007669"/>
    <property type="project" value="UniProtKB-KW"/>
</dbReference>
<dbReference type="InterPro" id="IPR027417">
    <property type="entry name" value="P-loop_NTPase"/>
</dbReference>
<dbReference type="PANTHER" id="PTHR11669:SF0">
    <property type="entry name" value="PROTEIN STICHEL-LIKE 2"/>
    <property type="match status" value="1"/>
</dbReference>
<dbReference type="Gene3D" id="3.40.50.300">
    <property type="entry name" value="P-loop containing nucleotide triphosphate hydrolases"/>
    <property type="match status" value="1"/>
</dbReference>
<evidence type="ECO:0000256" key="7">
    <source>
        <dbReference type="ARBA" id="ARBA00022723"/>
    </source>
</evidence>
<keyword evidence="6" id="KW-0235">DNA replication</keyword>
<evidence type="ECO:0000256" key="2">
    <source>
        <dbReference type="ARBA" id="ARBA00012417"/>
    </source>
</evidence>
<dbReference type="GO" id="GO:0005663">
    <property type="term" value="C:DNA replication factor C complex"/>
    <property type="evidence" value="ECO:0007669"/>
    <property type="project" value="TreeGrafter"/>
</dbReference>
<dbReference type="EC" id="2.7.7.7" evidence="2"/>
<dbReference type="InterPro" id="IPR003593">
    <property type="entry name" value="AAA+_ATPase"/>
</dbReference>
<proteinExistence type="inferred from homology"/>
<evidence type="ECO:0000256" key="6">
    <source>
        <dbReference type="ARBA" id="ARBA00022705"/>
    </source>
</evidence>
<evidence type="ECO:0000256" key="12">
    <source>
        <dbReference type="ARBA" id="ARBA00023054"/>
    </source>
</evidence>
<dbReference type="SMART" id="SM00382">
    <property type="entry name" value="AAA"/>
    <property type="match status" value="1"/>
</dbReference>
<dbReference type="CDD" id="cd00009">
    <property type="entry name" value="AAA"/>
    <property type="match status" value="1"/>
</dbReference>
<feature type="region of interest" description="Disordered" evidence="14">
    <location>
        <begin position="228"/>
        <end position="254"/>
    </location>
</feature>
<dbReference type="EMBL" id="CM035428">
    <property type="protein sequence ID" value="KAH7302505.1"/>
    <property type="molecule type" value="Genomic_DNA"/>
</dbReference>
<feature type="compositionally biased region" description="Low complexity" evidence="14">
    <location>
        <begin position="10"/>
        <end position="19"/>
    </location>
</feature>
<dbReference type="PANTHER" id="PTHR11669">
    <property type="entry name" value="REPLICATION FACTOR C / DNA POLYMERASE III GAMMA-TAU SUBUNIT"/>
    <property type="match status" value="1"/>
</dbReference>
<keyword evidence="11" id="KW-0239">DNA-directed DNA polymerase</keyword>
<dbReference type="NCBIfam" id="TIGR02397">
    <property type="entry name" value="dnaX_nterm"/>
    <property type="match status" value="1"/>
</dbReference>
<dbReference type="Pfam" id="PF23007">
    <property type="entry name" value="DnaA_N-like_STI"/>
    <property type="match status" value="1"/>
</dbReference>
<sequence length="1204" mass="133639">MKIKRAAVPRGSCRYSGRTSRTRRGTSPAQVHARTATHRQNSGSHLNNRLCNTRSQSDSLHSPRAFSLSTLQEYLHERSHSIVVARAATVHAGSNCSDEQEMRGELARPVHLPDKENDSLPLLPVNPPLRHTQKPWESVTLECNERSGNHQSKYVFCVHEESACEEEHLTNRSDAENEAPSINGYRICAPLHSFNSVASKCNKNKMMAELAGRSFACGNFYASKRRSRTRHLRQAGTRAVAPKPKKGSQWDTFSSSYDSESGPFLSESEISGAYRRDNACYPGCKSLPRLMREKLHLVSDADMEAVGICGSKSRKGVMQQTSKQVSKKKERKSNALFSDTNPDEFVKCTMSETGRGNIVVSEDSDSIIIKGQEQHRSLSEKHRPLSFGDVVGQSMISQALSNAVFKGKIAPVYLFQGPSGTGKTCTAKIFAASINCLSRYNASEGIIPCQSCDSCKSLFGTKSSCLRIVDANSGIKNNMKSLSRFITSAGSPLSKYKVLIIDECHMLSKEAWSLFLSIIDQPLKHVVFILITTDADQLPRSVISKCQRFTFTKIKDVDILSRLCRLCDLEGIEAEADALQLIASRADGSLFDAEATLDQLASFGQRVTSKLVREMIGLVSDEKLVELLEGALKGDSVSTVRCIRQLMEAGTEPLALMSQLATLITDLLAGHTPPLPSSTFISQTLTKVELEKLRQALRILSEAEKQLRSCNNKTTWLTAALLQFSPPESLSHPDSYVQHAARSPSLGTSLTQSPNALLETSEKETADLFLHGANSGSSKPLWRSSHPYEGWHNDVDEAGHESQPVLYPSTVEQAESLEDADIQINIQDKENGLDRPMKQAFSGFNTCYPSPVGQHRDTTMQYRSSVQDIPVCGKKKCSEYHDCNEGVTGTSLSSAEKVWRKLLDGNGRLNILSTQGKLISLSVSEAYAIVHLEFKFPEDMRSARKAILSISEAFGRALGCPVDIRLSLAPSQEKMDDSFITGSNGFYDGPFGCKQVMQRRSRRKKPRKRRLSKMNCTQGGLSVNYYSHPQICCNSSTYYRFHEHSLMDKRNILRSSSSDEDFTPWNQVAELNRSLTRPAHILQKLSPSSTRAISEDYPEYRMNEIAHEKCIQCGFSDSLDEKNNHCESVSNSSRELFHSLRVEKDSLNHSPQSSEDDLEYDQTNMTPSFRTGLLCWKMVGRKSTDKAKGCCQRTTGCVSCAQTD</sequence>
<dbReference type="OrthoDB" id="1916701at2759"/>
<feature type="compositionally biased region" description="Polar residues" evidence="14">
    <location>
        <begin position="38"/>
        <end position="48"/>
    </location>
</feature>
<dbReference type="Pfam" id="PF12169">
    <property type="entry name" value="DNA_pol3_gamma3"/>
    <property type="match status" value="1"/>
</dbReference>
<dbReference type="Gene3D" id="1.10.8.60">
    <property type="match status" value="1"/>
</dbReference>
<keyword evidence="9" id="KW-0862">Zinc</keyword>
<evidence type="ECO:0000256" key="14">
    <source>
        <dbReference type="SAM" id="MobiDB-lite"/>
    </source>
</evidence>
<dbReference type="InterPro" id="IPR012763">
    <property type="entry name" value="DNA_pol_III_sug/sutau_N"/>
</dbReference>
<evidence type="ECO:0000256" key="8">
    <source>
        <dbReference type="ARBA" id="ARBA00022741"/>
    </source>
</evidence>
<dbReference type="GO" id="GO:0046872">
    <property type="term" value="F:metal ion binding"/>
    <property type="evidence" value="ECO:0007669"/>
    <property type="project" value="UniProtKB-KW"/>
</dbReference>
<keyword evidence="7" id="KW-0479">Metal-binding</keyword>
<dbReference type="GO" id="GO:0003677">
    <property type="term" value="F:DNA binding"/>
    <property type="evidence" value="ECO:0007669"/>
    <property type="project" value="InterPro"/>
</dbReference>
<dbReference type="GO" id="GO:0009360">
    <property type="term" value="C:DNA polymerase III complex"/>
    <property type="evidence" value="ECO:0007669"/>
    <property type="project" value="InterPro"/>
</dbReference>
<dbReference type="GO" id="GO:0003887">
    <property type="term" value="F:DNA-directed DNA polymerase activity"/>
    <property type="evidence" value="ECO:0007669"/>
    <property type="project" value="UniProtKB-KW"/>
</dbReference>
<dbReference type="GO" id="GO:0003689">
    <property type="term" value="F:DNA clamp loader activity"/>
    <property type="evidence" value="ECO:0007669"/>
    <property type="project" value="TreeGrafter"/>
</dbReference>
<organism evidence="16 17">
    <name type="scientific">Ceratopteris richardii</name>
    <name type="common">Triangle waterfern</name>
    <dbReference type="NCBI Taxonomy" id="49495"/>
    <lineage>
        <taxon>Eukaryota</taxon>
        <taxon>Viridiplantae</taxon>
        <taxon>Streptophyta</taxon>
        <taxon>Embryophyta</taxon>
        <taxon>Tracheophyta</taxon>
        <taxon>Polypodiopsida</taxon>
        <taxon>Polypodiidae</taxon>
        <taxon>Polypodiales</taxon>
        <taxon>Pteridineae</taxon>
        <taxon>Pteridaceae</taxon>
        <taxon>Parkerioideae</taxon>
        <taxon>Ceratopteris</taxon>
    </lineage>
</organism>
<comment type="caution">
    <text evidence="16">The sequence shown here is derived from an EMBL/GenBank/DDBJ whole genome shotgun (WGS) entry which is preliminary data.</text>
</comment>
<evidence type="ECO:0000313" key="17">
    <source>
        <dbReference type="Proteomes" id="UP000825935"/>
    </source>
</evidence>
<keyword evidence="3" id="KW-0934">Plastid</keyword>
<evidence type="ECO:0000256" key="4">
    <source>
        <dbReference type="ARBA" id="ARBA00022679"/>
    </source>
</evidence>
<evidence type="ECO:0000256" key="9">
    <source>
        <dbReference type="ARBA" id="ARBA00022833"/>
    </source>
</evidence>
<dbReference type="InterPro" id="IPR054506">
    <property type="entry name" value="DnaA_N-like_STI"/>
</dbReference>
<dbReference type="Gene3D" id="1.20.272.10">
    <property type="match status" value="1"/>
</dbReference>
<name>A0A8T2S3U4_CERRI</name>
<dbReference type="AlphaFoldDB" id="A0A8T2S3U4"/>
<keyword evidence="10" id="KW-0067">ATP-binding</keyword>
<keyword evidence="4" id="KW-0808">Transferase</keyword>
<evidence type="ECO:0000256" key="13">
    <source>
        <dbReference type="ARBA" id="ARBA00049244"/>
    </source>
</evidence>
<keyword evidence="5" id="KW-0548">Nucleotidyltransferase</keyword>
<dbReference type="Pfam" id="PF13177">
    <property type="entry name" value="DNA_pol3_delta2"/>
    <property type="match status" value="1"/>
</dbReference>
<gene>
    <name evidence="16" type="ORF">KP509_23G075900</name>
</gene>
<feature type="region of interest" description="Disordered" evidence="14">
    <location>
        <begin position="1"/>
        <end position="48"/>
    </location>
</feature>
<evidence type="ECO:0000256" key="11">
    <source>
        <dbReference type="ARBA" id="ARBA00022932"/>
    </source>
</evidence>
<evidence type="ECO:0000256" key="5">
    <source>
        <dbReference type="ARBA" id="ARBA00022695"/>
    </source>
</evidence>
<dbReference type="EMBL" id="CM035428">
    <property type="protein sequence ID" value="KAH7302508.1"/>
    <property type="molecule type" value="Genomic_DNA"/>
</dbReference>
<dbReference type="InterPro" id="IPR050238">
    <property type="entry name" value="DNA_Rep/Repair_Clamp_Loader"/>
</dbReference>
<dbReference type="FunFam" id="1.10.8.60:FF:000013">
    <property type="entry name" value="DNA polymerase III subunit gamma/tau"/>
    <property type="match status" value="1"/>
</dbReference>
<keyword evidence="3" id="KW-0150">Chloroplast</keyword>
<evidence type="ECO:0000256" key="10">
    <source>
        <dbReference type="ARBA" id="ARBA00022840"/>
    </source>
</evidence>
<protein>
    <recommendedName>
        <fullName evidence="2">DNA-directed DNA polymerase</fullName>
        <ecNumber evidence="2">2.7.7.7</ecNumber>
    </recommendedName>
</protein>
<feature type="domain" description="AAA+ ATPase" evidence="15">
    <location>
        <begin position="409"/>
        <end position="573"/>
    </location>
</feature>
<dbReference type="SUPFAM" id="SSF48019">
    <property type="entry name" value="post-AAA+ oligomerization domain-like"/>
    <property type="match status" value="1"/>
</dbReference>
<keyword evidence="8" id="KW-0547">Nucleotide-binding</keyword>
<dbReference type="CDD" id="cd18137">
    <property type="entry name" value="HLD_clamp_pol_III_gamma_tau"/>
    <property type="match status" value="1"/>
</dbReference>
<keyword evidence="12" id="KW-0175">Coiled coil</keyword>
<comment type="similarity">
    <text evidence="1">Belongs to the DnaX/STICHEL family.</text>
</comment>
<evidence type="ECO:0000259" key="15">
    <source>
        <dbReference type="SMART" id="SM00382"/>
    </source>
</evidence>
<dbReference type="InterPro" id="IPR008921">
    <property type="entry name" value="DNA_pol3_clamp-load_cplx_C"/>
</dbReference>
<dbReference type="InterPro" id="IPR022754">
    <property type="entry name" value="DNA_pol_III_gamma-3"/>
</dbReference>
<dbReference type="Proteomes" id="UP000825935">
    <property type="component" value="Chromosome 23"/>
</dbReference>
<reference evidence="16 17" key="1">
    <citation type="submission" date="2021-08" db="EMBL/GenBank/DDBJ databases">
        <title>WGS assembly of Ceratopteris richardii.</title>
        <authorList>
            <person name="Marchant D.B."/>
            <person name="Chen G."/>
            <person name="Jenkins J."/>
            <person name="Shu S."/>
            <person name="Leebens-Mack J."/>
            <person name="Grimwood J."/>
            <person name="Schmutz J."/>
            <person name="Soltis P."/>
            <person name="Soltis D."/>
            <person name="Chen Z.-H."/>
        </authorList>
    </citation>
    <scope>NUCLEOTIDE SEQUENCE [LARGE SCALE GENOMIC DNA]</scope>
    <source>
        <strain evidence="16">Whitten #5841</strain>
        <tissue evidence="16">Leaf</tissue>
    </source>
</reference>
<evidence type="ECO:0000313" key="16">
    <source>
        <dbReference type="EMBL" id="KAH7302505.1"/>
    </source>
</evidence>